<sequence length="47" mass="5083">MATCKYSFNALRRASSSAAVASTVNQRSVPQTKTGQFGLPQRINLPK</sequence>
<evidence type="ECO:0000313" key="2">
    <source>
        <dbReference type="EMBL" id="CAF4716858.1"/>
    </source>
</evidence>
<dbReference type="AlphaFoldDB" id="A0A8S3ABU7"/>
<gene>
    <name evidence="2" type="ORF">GIL414_LOCUS43686</name>
</gene>
<feature type="compositionally biased region" description="Polar residues" evidence="1">
    <location>
        <begin position="23"/>
        <end position="35"/>
    </location>
</feature>
<protein>
    <submittedName>
        <fullName evidence="2">Uncharacterized protein</fullName>
    </submittedName>
</protein>
<proteinExistence type="predicted"/>
<feature type="region of interest" description="Disordered" evidence="1">
    <location>
        <begin position="19"/>
        <end position="47"/>
    </location>
</feature>
<comment type="caution">
    <text evidence="2">The sequence shown here is derived from an EMBL/GenBank/DDBJ whole genome shotgun (WGS) entry which is preliminary data.</text>
</comment>
<evidence type="ECO:0000256" key="1">
    <source>
        <dbReference type="SAM" id="MobiDB-lite"/>
    </source>
</evidence>
<feature type="non-terminal residue" evidence="2">
    <location>
        <position position="1"/>
    </location>
</feature>
<dbReference type="EMBL" id="CAJOBJ010129984">
    <property type="protein sequence ID" value="CAF4716858.1"/>
    <property type="molecule type" value="Genomic_DNA"/>
</dbReference>
<organism evidence="2 3">
    <name type="scientific">Rotaria magnacalcarata</name>
    <dbReference type="NCBI Taxonomy" id="392030"/>
    <lineage>
        <taxon>Eukaryota</taxon>
        <taxon>Metazoa</taxon>
        <taxon>Spiralia</taxon>
        <taxon>Gnathifera</taxon>
        <taxon>Rotifera</taxon>
        <taxon>Eurotatoria</taxon>
        <taxon>Bdelloidea</taxon>
        <taxon>Philodinida</taxon>
        <taxon>Philodinidae</taxon>
        <taxon>Rotaria</taxon>
    </lineage>
</organism>
<reference evidence="2" key="1">
    <citation type="submission" date="2021-02" db="EMBL/GenBank/DDBJ databases">
        <authorList>
            <person name="Nowell W R."/>
        </authorList>
    </citation>
    <scope>NUCLEOTIDE SEQUENCE</scope>
</reference>
<dbReference type="Proteomes" id="UP000681720">
    <property type="component" value="Unassembled WGS sequence"/>
</dbReference>
<name>A0A8S3ABU7_9BILA</name>
<evidence type="ECO:0000313" key="3">
    <source>
        <dbReference type="Proteomes" id="UP000681720"/>
    </source>
</evidence>
<accession>A0A8S3ABU7</accession>